<proteinExistence type="predicted"/>
<name>A0A7W6E9I0_9HYPH</name>
<dbReference type="EC" id="2.1.1.148" evidence="1"/>
<dbReference type="Gene3D" id="1.20.5.3070">
    <property type="match status" value="1"/>
</dbReference>
<gene>
    <name evidence="2" type="ORF">GGR04_001046</name>
</gene>
<dbReference type="Proteomes" id="UP000542776">
    <property type="component" value="Unassembled WGS sequence"/>
</dbReference>
<dbReference type="GO" id="GO:0070402">
    <property type="term" value="F:NADPH binding"/>
    <property type="evidence" value="ECO:0007669"/>
    <property type="project" value="TreeGrafter"/>
</dbReference>
<dbReference type="AlphaFoldDB" id="A0A7W6E9I0"/>
<dbReference type="GO" id="GO:0004799">
    <property type="term" value="F:thymidylate synthase activity"/>
    <property type="evidence" value="ECO:0007669"/>
    <property type="project" value="TreeGrafter"/>
</dbReference>
<evidence type="ECO:0000313" key="3">
    <source>
        <dbReference type="Proteomes" id="UP000542776"/>
    </source>
</evidence>
<dbReference type="CDD" id="cd20175">
    <property type="entry name" value="ThyX"/>
    <property type="match status" value="1"/>
</dbReference>
<organism evidence="2 3">
    <name type="scientific">Aureimonas pseudogalii</name>
    <dbReference type="NCBI Taxonomy" id="1744844"/>
    <lineage>
        <taxon>Bacteria</taxon>
        <taxon>Pseudomonadati</taxon>
        <taxon>Pseudomonadota</taxon>
        <taxon>Alphaproteobacteria</taxon>
        <taxon>Hyphomicrobiales</taxon>
        <taxon>Aurantimonadaceae</taxon>
        <taxon>Aureimonas</taxon>
    </lineage>
</organism>
<dbReference type="NCBIfam" id="TIGR02170">
    <property type="entry name" value="thyX"/>
    <property type="match status" value="1"/>
</dbReference>
<dbReference type="Pfam" id="PF02511">
    <property type="entry name" value="Thy1"/>
    <property type="match status" value="1"/>
</dbReference>
<evidence type="ECO:0000256" key="1">
    <source>
        <dbReference type="NCBIfam" id="TIGR02170"/>
    </source>
</evidence>
<comment type="caution">
    <text evidence="2">The sequence shown here is derived from an EMBL/GenBank/DDBJ whole genome shotgun (WGS) entry which is preliminary data.</text>
</comment>
<dbReference type="PROSITE" id="PS51331">
    <property type="entry name" value="THYX"/>
    <property type="match status" value="1"/>
</dbReference>
<keyword evidence="3" id="KW-1185">Reference proteome</keyword>
<reference evidence="2 3" key="1">
    <citation type="submission" date="2020-08" db="EMBL/GenBank/DDBJ databases">
        <title>Genomic Encyclopedia of Type Strains, Phase IV (KMG-IV): sequencing the most valuable type-strain genomes for metagenomic binning, comparative biology and taxonomic classification.</title>
        <authorList>
            <person name="Goeker M."/>
        </authorList>
    </citation>
    <scope>NUCLEOTIDE SEQUENCE [LARGE SCALE GENOMIC DNA]</scope>
    <source>
        <strain evidence="2 3">DSM 102238</strain>
    </source>
</reference>
<protein>
    <recommendedName>
        <fullName evidence="1">FAD-dependent thymidylate synthase</fullName>
        <ecNumber evidence="1">2.1.1.148</ecNumber>
    </recommendedName>
</protein>
<dbReference type="InterPro" id="IPR003669">
    <property type="entry name" value="Thymidylate_synthase_ThyX"/>
</dbReference>
<keyword evidence="2" id="KW-0808">Transferase</keyword>
<dbReference type="Gene3D" id="3.30.1360.170">
    <property type="match status" value="1"/>
</dbReference>
<dbReference type="EMBL" id="JACIEK010000001">
    <property type="protein sequence ID" value="MBB3997225.1"/>
    <property type="molecule type" value="Genomic_DNA"/>
</dbReference>
<dbReference type="GO" id="GO:0050660">
    <property type="term" value="F:flavin adenine dinucleotide binding"/>
    <property type="evidence" value="ECO:0007669"/>
    <property type="project" value="UniProtKB-UniRule"/>
</dbReference>
<dbReference type="PANTHER" id="PTHR34934:SF1">
    <property type="entry name" value="FLAVIN-DEPENDENT THYMIDYLATE SYNTHASE"/>
    <property type="match status" value="1"/>
</dbReference>
<sequence>MSARVFAITKPLVPECQTAGEFIVFAARVSNPANQANRETDAKLLAYLMRNRHWSPFEMVSATVEVVTTRDIARQLLRHRSFSFQEFSQRYAEVDAEPVFREARMQDERNRQNSVECENAALSEGWIMAQRMAHAEAIRIYQGAIEKGIAKEVARAVLPEGLTPSTLYVSGSFRSWLHYLDVREEAGTQKEHRLLANEIRAALAEHEPLIFGEAA</sequence>
<dbReference type="RefSeq" id="WP_183198525.1">
    <property type="nucleotide sequence ID" value="NZ_JACIEK010000001.1"/>
</dbReference>
<keyword evidence="2" id="KW-0489">Methyltransferase</keyword>
<evidence type="ECO:0000313" key="2">
    <source>
        <dbReference type="EMBL" id="MBB3997225.1"/>
    </source>
</evidence>
<dbReference type="GO" id="GO:0050797">
    <property type="term" value="F:thymidylate synthase (FAD) activity"/>
    <property type="evidence" value="ECO:0007669"/>
    <property type="project" value="UniProtKB-UniRule"/>
</dbReference>
<dbReference type="InterPro" id="IPR036098">
    <property type="entry name" value="Thymidylate_synthase_ThyX_sf"/>
</dbReference>
<dbReference type="GO" id="GO:0032259">
    <property type="term" value="P:methylation"/>
    <property type="evidence" value="ECO:0007669"/>
    <property type="project" value="UniProtKB-KW"/>
</dbReference>
<dbReference type="GO" id="GO:0006231">
    <property type="term" value="P:dTMP biosynthetic process"/>
    <property type="evidence" value="ECO:0007669"/>
    <property type="project" value="UniProtKB-UniRule"/>
</dbReference>
<dbReference type="PANTHER" id="PTHR34934">
    <property type="entry name" value="FLAVIN-DEPENDENT THYMIDYLATE SYNTHASE"/>
    <property type="match status" value="1"/>
</dbReference>
<dbReference type="SUPFAM" id="SSF69796">
    <property type="entry name" value="Thymidylate synthase-complementing protein Thy1"/>
    <property type="match status" value="1"/>
</dbReference>
<accession>A0A7W6E9I0</accession>